<reference evidence="3" key="1">
    <citation type="submission" date="2015-07" db="EMBL/GenBank/DDBJ databases">
        <title>Transcriptome Assembly of Anthurium amnicola.</title>
        <authorList>
            <person name="Suzuki J."/>
        </authorList>
    </citation>
    <scope>NUCLEOTIDE SEQUENCE</scope>
</reference>
<feature type="compositionally biased region" description="Pro residues" evidence="2">
    <location>
        <begin position="112"/>
        <end position="126"/>
    </location>
</feature>
<gene>
    <name evidence="3" type="primary">MYH8</name>
    <name evidence="3" type="ORF">g.102216</name>
</gene>
<feature type="compositionally biased region" description="Low complexity" evidence="2">
    <location>
        <begin position="216"/>
        <end position="232"/>
    </location>
</feature>
<accession>A0A1D1YUA4</accession>
<feature type="coiled-coil region" evidence="1">
    <location>
        <begin position="617"/>
        <end position="665"/>
    </location>
</feature>
<evidence type="ECO:0000256" key="2">
    <source>
        <dbReference type="SAM" id="MobiDB-lite"/>
    </source>
</evidence>
<feature type="compositionally biased region" description="Basic residues" evidence="2">
    <location>
        <begin position="144"/>
        <end position="153"/>
    </location>
</feature>
<organism evidence="3">
    <name type="scientific">Anthurium amnicola</name>
    <dbReference type="NCBI Taxonomy" id="1678845"/>
    <lineage>
        <taxon>Eukaryota</taxon>
        <taxon>Viridiplantae</taxon>
        <taxon>Streptophyta</taxon>
        <taxon>Embryophyta</taxon>
        <taxon>Tracheophyta</taxon>
        <taxon>Spermatophyta</taxon>
        <taxon>Magnoliopsida</taxon>
        <taxon>Liliopsida</taxon>
        <taxon>Araceae</taxon>
        <taxon>Pothoideae</taxon>
        <taxon>Potheae</taxon>
        <taxon>Anthurium</taxon>
    </lineage>
</organism>
<evidence type="ECO:0000256" key="1">
    <source>
        <dbReference type="SAM" id="Coils"/>
    </source>
</evidence>
<keyword evidence="1" id="KW-0175">Coiled coil</keyword>
<feature type="coiled-coil region" evidence="1">
    <location>
        <begin position="359"/>
        <end position="407"/>
    </location>
</feature>
<feature type="non-terminal residue" evidence="3">
    <location>
        <position position="1"/>
    </location>
</feature>
<evidence type="ECO:0000313" key="3">
    <source>
        <dbReference type="EMBL" id="JAT58204.1"/>
    </source>
</evidence>
<name>A0A1D1YUA4_9ARAE</name>
<dbReference type="AlphaFoldDB" id="A0A1D1YUA4"/>
<feature type="coiled-coil region" evidence="1">
    <location>
        <begin position="779"/>
        <end position="806"/>
    </location>
</feature>
<proteinExistence type="predicted"/>
<feature type="region of interest" description="Disordered" evidence="2">
    <location>
        <begin position="60"/>
        <end position="291"/>
    </location>
</feature>
<protein>
    <submittedName>
        <fullName evidence="3">Myosin-8</fullName>
    </submittedName>
</protein>
<feature type="compositionally biased region" description="Acidic residues" evidence="2">
    <location>
        <begin position="256"/>
        <end position="271"/>
    </location>
</feature>
<feature type="coiled-coil region" evidence="1">
    <location>
        <begin position="298"/>
        <end position="332"/>
    </location>
</feature>
<sequence>HDSVSLSVFRISPPATAAPHQAAVMASQSVVEGGSYLDTTGAGDDSSLFEGMVLFDASDLLPSTSSPPPPALPDAGAASTAPPSSQPLDEDLFSELTILTPPPLPSSSSSSEPPPAAPHDLPPIPAGPATATPETPPLAPPARHISRKKKRAIRIGYAREPASGWLGSSALHSPGADDEPDTEPSPLSLPESYSSGHLHQQQRPTDLAPGCPSPSSPSLDSPSMLPSQSRSSVAPAAVETRPVVVVDGNSHPSEASTDEADSVAEEEEEEEGGVHQPSDDRDEGGAIASVEGKLEKIRAQISEKLAGIRKNIASLSEERKALRRRCRKAADSMHAVSVRYRELEWELGEACEVEDFEKAERVSESLAAAETEKDGLLRALRGAEDDCDAVDLKMEEALEMLISAEEESVVLLQHFSKDAAESAELIMKDAAEICSDEMKKWESSVETLEVRRFEMDIESCVVDEARGGLSNSIDQMTENDRNEKVILSKKGDALAKELDELVALVKQKEAQIVENDTQIQEVEKRISKVVSEFQETQSAIDARCNDLQLALSKMESEGEDLFQKKKEIDESVSLAEQKSSRVKELAHVSLEEAETCHDLVAQRKNVASYVLKSRDDKVRLAKTEEKMSEEIQILRQQISSARSSLQELSSSRASIQDEIALLKQRISFIDKRGPELEAEKKVAAAARNFKEAGRIAAEAKALSLEKETVQAEWEKGISHLEKVEEEIGNIIDKIQENEVLSLSKEREAAIARCERLHLVAATARAERSAALESADSEEGDILLLEAEAAESEARELQQKYEIELETQATIPKCLLSIPIVTNLSSVFF</sequence>
<feature type="compositionally biased region" description="Low complexity" evidence="2">
    <location>
        <begin position="184"/>
        <end position="195"/>
    </location>
</feature>
<dbReference type="PANTHER" id="PTHR38394:SF1">
    <property type="entry name" value="NEUROFILAMENT LIGHT PROTEIN"/>
    <property type="match status" value="1"/>
</dbReference>
<dbReference type="EMBL" id="GDJX01009732">
    <property type="protein sequence ID" value="JAT58204.1"/>
    <property type="molecule type" value="Transcribed_RNA"/>
</dbReference>
<dbReference type="PANTHER" id="PTHR38394">
    <property type="entry name" value="NEUROFILAMENT LIGHT PROTEIN"/>
    <property type="match status" value="1"/>
</dbReference>